<keyword evidence="5" id="KW-0539">Nucleus</keyword>
<dbReference type="AlphaFoldDB" id="A0AA38LKG2"/>
<keyword evidence="7" id="KW-1185">Reference proteome</keyword>
<dbReference type="GO" id="GO:0004386">
    <property type="term" value="F:helicase activity"/>
    <property type="evidence" value="ECO:0007669"/>
    <property type="project" value="UniProtKB-KW"/>
</dbReference>
<evidence type="ECO:0000313" key="6">
    <source>
        <dbReference type="EMBL" id="KAH9324397.1"/>
    </source>
</evidence>
<feature type="non-terminal residue" evidence="6">
    <location>
        <position position="192"/>
    </location>
</feature>
<protein>
    <submittedName>
        <fullName evidence="6">Uncharacterized protein</fullName>
    </submittedName>
</protein>
<reference evidence="6 7" key="1">
    <citation type="journal article" date="2021" name="Nat. Plants">
        <title>The Taxus genome provides insights into paclitaxel biosynthesis.</title>
        <authorList>
            <person name="Xiong X."/>
            <person name="Gou J."/>
            <person name="Liao Q."/>
            <person name="Li Y."/>
            <person name="Zhou Q."/>
            <person name="Bi G."/>
            <person name="Li C."/>
            <person name="Du R."/>
            <person name="Wang X."/>
            <person name="Sun T."/>
            <person name="Guo L."/>
            <person name="Liang H."/>
            <person name="Lu P."/>
            <person name="Wu Y."/>
            <person name="Zhang Z."/>
            <person name="Ro D.K."/>
            <person name="Shang Y."/>
            <person name="Huang S."/>
            <person name="Yan J."/>
        </authorList>
    </citation>
    <scope>NUCLEOTIDE SEQUENCE [LARGE SCALE GENOMIC DNA]</scope>
    <source>
        <strain evidence="6">Ta-2019</strain>
    </source>
</reference>
<evidence type="ECO:0000256" key="4">
    <source>
        <dbReference type="ARBA" id="ARBA00022840"/>
    </source>
</evidence>
<name>A0AA38LKG2_TAXCH</name>
<comment type="caution">
    <text evidence="6">The sequence shown here is derived from an EMBL/GenBank/DDBJ whole genome shotgun (WGS) entry which is preliminary data.</text>
</comment>
<evidence type="ECO:0000256" key="1">
    <source>
        <dbReference type="ARBA" id="ARBA00004123"/>
    </source>
</evidence>
<proteinExistence type="predicted"/>
<dbReference type="PANTHER" id="PTHR45821">
    <property type="entry name" value="SNF2 DOMAIN-CONTAINING PROTEIN CLASSY 2-RELATED"/>
    <property type="match status" value="1"/>
</dbReference>
<dbReference type="GO" id="GO:0005634">
    <property type="term" value="C:nucleus"/>
    <property type="evidence" value="ECO:0007669"/>
    <property type="project" value="UniProtKB-SubCell"/>
</dbReference>
<organism evidence="6 7">
    <name type="scientific">Taxus chinensis</name>
    <name type="common">Chinese yew</name>
    <name type="synonym">Taxus wallichiana var. chinensis</name>
    <dbReference type="NCBI Taxonomy" id="29808"/>
    <lineage>
        <taxon>Eukaryota</taxon>
        <taxon>Viridiplantae</taxon>
        <taxon>Streptophyta</taxon>
        <taxon>Embryophyta</taxon>
        <taxon>Tracheophyta</taxon>
        <taxon>Spermatophyta</taxon>
        <taxon>Pinopsida</taxon>
        <taxon>Pinidae</taxon>
        <taxon>Conifers II</taxon>
        <taxon>Cupressales</taxon>
        <taxon>Taxaceae</taxon>
        <taxon>Taxus</taxon>
    </lineage>
</organism>
<dbReference type="InterPro" id="IPR044567">
    <property type="entry name" value="CLSY/DRD1"/>
</dbReference>
<comment type="subcellular location">
    <subcellularLocation>
        <location evidence="1">Nucleus</location>
    </subcellularLocation>
</comment>
<evidence type="ECO:0000256" key="3">
    <source>
        <dbReference type="ARBA" id="ARBA00022806"/>
    </source>
</evidence>
<gene>
    <name evidence="6" type="ORF">KI387_004575</name>
</gene>
<evidence type="ECO:0000256" key="2">
    <source>
        <dbReference type="ARBA" id="ARBA00022741"/>
    </source>
</evidence>
<evidence type="ECO:0000256" key="5">
    <source>
        <dbReference type="ARBA" id="ARBA00023242"/>
    </source>
</evidence>
<keyword evidence="2" id="KW-0547">Nucleotide-binding</keyword>
<dbReference type="GO" id="GO:0005524">
    <property type="term" value="F:ATP binding"/>
    <property type="evidence" value="ECO:0007669"/>
    <property type="project" value="UniProtKB-KW"/>
</dbReference>
<dbReference type="PANTHER" id="PTHR45821:SF5">
    <property type="entry name" value="SNF2 DOMAIN-CONTAINING PROTEIN CLASSY 4"/>
    <property type="match status" value="1"/>
</dbReference>
<keyword evidence="3" id="KW-0347">Helicase</keyword>
<accession>A0AA38LKG2</accession>
<keyword evidence="4" id="KW-0067">ATP-binding</keyword>
<dbReference type="EMBL" id="JAHRHJ020000002">
    <property type="protein sequence ID" value="KAH9324397.1"/>
    <property type="molecule type" value="Genomic_DNA"/>
</dbReference>
<evidence type="ECO:0000313" key="7">
    <source>
        <dbReference type="Proteomes" id="UP000824469"/>
    </source>
</evidence>
<keyword evidence="3" id="KW-0378">Hydrolase</keyword>
<feature type="non-terminal residue" evidence="6">
    <location>
        <position position="1"/>
    </location>
</feature>
<dbReference type="Proteomes" id="UP000824469">
    <property type="component" value="Unassembled WGS sequence"/>
</dbReference>
<dbReference type="GO" id="GO:0080188">
    <property type="term" value="P:gene silencing by siRNA-directed DNA methylation"/>
    <property type="evidence" value="ECO:0007669"/>
    <property type="project" value="InterPro"/>
</dbReference>
<sequence length="192" mass="21776">EVTDMEECKSPKIVGCMKDESTEEKLSFSRLGVAKSIKEIKDQYASTEIKKAINGKSDIKCNTTPKKCSRDCKPVVNELTKSPFMRILLDIEAEANIPMSLENVFLNQKTSQEDKDLEDMWKDMEVAFNGNTLNSGSMMNCKNTEDFPEAELDAYDMYCMGEHVFVLDEEIGLICKICKFVKQEIDSILPPM</sequence>